<gene>
    <name evidence="2" type="ORF">HNR40_000422</name>
</gene>
<reference evidence="2 3" key="1">
    <citation type="submission" date="2020-08" db="EMBL/GenBank/DDBJ databases">
        <title>Genomic Encyclopedia of Type Strains, Phase IV (KMG-IV): sequencing the most valuable type-strain genomes for metagenomic binning, comparative biology and taxonomic classification.</title>
        <authorList>
            <person name="Goeker M."/>
        </authorList>
    </citation>
    <scope>NUCLEOTIDE SEQUENCE [LARGE SCALE GENOMIC DNA]</scope>
    <source>
        <strain evidence="2 3">DSM 45385</strain>
    </source>
</reference>
<dbReference type="Pfam" id="PF01636">
    <property type="entry name" value="APH"/>
    <property type="match status" value="1"/>
</dbReference>
<dbReference type="RefSeq" id="WP_184957946.1">
    <property type="nucleotide sequence ID" value="NZ_JACHIN010000001.1"/>
</dbReference>
<evidence type="ECO:0000313" key="3">
    <source>
        <dbReference type="Proteomes" id="UP000568380"/>
    </source>
</evidence>
<dbReference type="InterPro" id="IPR002575">
    <property type="entry name" value="Aminoglycoside_PTrfase"/>
</dbReference>
<proteinExistence type="predicted"/>
<evidence type="ECO:0000313" key="2">
    <source>
        <dbReference type="EMBL" id="MBB5074976.1"/>
    </source>
</evidence>
<dbReference type="Proteomes" id="UP000568380">
    <property type="component" value="Unassembled WGS sequence"/>
</dbReference>
<evidence type="ECO:0000259" key="1">
    <source>
        <dbReference type="Pfam" id="PF01636"/>
    </source>
</evidence>
<comment type="caution">
    <text evidence="2">The sequence shown here is derived from an EMBL/GenBank/DDBJ whole genome shotgun (WGS) entry which is preliminary data.</text>
</comment>
<accession>A0A7W7ZX90</accession>
<dbReference type="SUPFAM" id="SSF56112">
    <property type="entry name" value="Protein kinase-like (PK-like)"/>
    <property type="match status" value="1"/>
</dbReference>
<feature type="domain" description="Aminoglycoside phosphotransferase" evidence="1">
    <location>
        <begin position="45"/>
        <end position="218"/>
    </location>
</feature>
<sequence>MEMSDITRAIAAATSIAESLGLATDDATILHNSNKLTLRLTPCDVLARVAPVGQEVAQFEVELAQRLAELGSPVGLLEPRVEPRVHTRDGFVVTLWTFYEPATPHVSPADYAEALERLHAGMRKVDVPSPSFMDRVTEAEDVVANPDRSPELADADRVFLSGRLASLRRAIEDRGAVEQLLHGEPHPGNVLSTKNGPLFIDLETCCRGPVEFDLAHAPEEVCEHYPNVDQELLDDCRQLVLAMVAAWRWELGDQFPDGRRFGEEFLRLLHDGAPGPTLDAVTRQLGSR</sequence>
<dbReference type="InterPro" id="IPR011009">
    <property type="entry name" value="Kinase-like_dom_sf"/>
</dbReference>
<keyword evidence="3" id="KW-1185">Reference proteome</keyword>
<dbReference type="AlphaFoldDB" id="A0A7W7ZX90"/>
<dbReference type="Gene3D" id="3.90.1200.10">
    <property type="match status" value="1"/>
</dbReference>
<protein>
    <recommendedName>
        <fullName evidence="1">Aminoglycoside phosphotransferase domain-containing protein</fullName>
    </recommendedName>
</protein>
<organism evidence="2 3">
    <name type="scientific">Nonomuraea endophytica</name>
    <dbReference type="NCBI Taxonomy" id="714136"/>
    <lineage>
        <taxon>Bacteria</taxon>
        <taxon>Bacillati</taxon>
        <taxon>Actinomycetota</taxon>
        <taxon>Actinomycetes</taxon>
        <taxon>Streptosporangiales</taxon>
        <taxon>Streptosporangiaceae</taxon>
        <taxon>Nonomuraea</taxon>
    </lineage>
</organism>
<name>A0A7W7ZX90_9ACTN</name>
<dbReference type="EMBL" id="JACHIN010000001">
    <property type="protein sequence ID" value="MBB5074976.1"/>
    <property type="molecule type" value="Genomic_DNA"/>
</dbReference>